<dbReference type="AlphaFoldDB" id="A0AAE0BTC3"/>
<dbReference type="InterPro" id="IPR011701">
    <property type="entry name" value="MFS"/>
</dbReference>
<accession>A0AAE0BTC3</accession>
<dbReference type="InterPro" id="IPR036259">
    <property type="entry name" value="MFS_trans_sf"/>
</dbReference>
<dbReference type="Proteomes" id="UP001190700">
    <property type="component" value="Unassembled WGS sequence"/>
</dbReference>
<evidence type="ECO:0000256" key="7">
    <source>
        <dbReference type="ARBA" id="ARBA00023136"/>
    </source>
</evidence>
<dbReference type="SUPFAM" id="SSF103473">
    <property type="entry name" value="MFS general substrate transporter"/>
    <property type="match status" value="1"/>
</dbReference>
<comment type="subcellular location">
    <subcellularLocation>
        <location evidence="1">Membrane</location>
        <topology evidence="1">Multi-pass membrane protein</topology>
    </subcellularLocation>
</comment>
<feature type="transmembrane region" description="Helical" evidence="9">
    <location>
        <begin position="435"/>
        <end position="457"/>
    </location>
</feature>
<keyword evidence="4" id="KW-0762">Sugar transport</keyword>
<feature type="transmembrane region" description="Helical" evidence="9">
    <location>
        <begin position="306"/>
        <end position="328"/>
    </location>
</feature>
<evidence type="ECO:0000256" key="3">
    <source>
        <dbReference type="ARBA" id="ARBA00022448"/>
    </source>
</evidence>
<comment type="caution">
    <text evidence="11">The sequence shown here is derived from an EMBL/GenBank/DDBJ whole genome shotgun (WGS) entry which is preliminary data.</text>
</comment>
<keyword evidence="7 9" id="KW-0472">Membrane</keyword>
<feature type="transmembrane region" description="Helical" evidence="9">
    <location>
        <begin position="208"/>
        <end position="229"/>
    </location>
</feature>
<feature type="region of interest" description="Disordered" evidence="8">
    <location>
        <begin position="241"/>
        <end position="281"/>
    </location>
</feature>
<dbReference type="PANTHER" id="PTHR43184">
    <property type="entry name" value="MAJOR FACILITATOR SUPERFAMILY TRANSPORTER 16, ISOFORM B"/>
    <property type="match status" value="1"/>
</dbReference>
<organism evidence="11 12">
    <name type="scientific">Cymbomonas tetramitiformis</name>
    <dbReference type="NCBI Taxonomy" id="36881"/>
    <lineage>
        <taxon>Eukaryota</taxon>
        <taxon>Viridiplantae</taxon>
        <taxon>Chlorophyta</taxon>
        <taxon>Pyramimonadophyceae</taxon>
        <taxon>Pyramimonadales</taxon>
        <taxon>Pyramimonadaceae</taxon>
        <taxon>Cymbomonas</taxon>
    </lineage>
</organism>
<dbReference type="Pfam" id="PF07690">
    <property type="entry name" value="MFS_1"/>
    <property type="match status" value="1"/>
</dbReference>
<dbReference type="Gene3D" id="1.20.1250.20">
    <property type="entry name" value="MFS general substrate transporter like domains"/>
    <property type="match status" value="2"/>
</dbReference>
<reference evidence="11 12" key="1">
    <citation type="journal article" date="2015" name="Genome Biol. Evol.">
        <title>Comparative Genomics of a Bacterivorous Green Alga Reveals Evolutionary Causalities and Consequences of Phago-Mixotrophic Mode of Nutrition.</title>
        <authorList>
            <person name="Burns J.A."/>
            <person name="Paasch A."/>
            <person name="Narechania A."/>
            <person name="Kim E."/>
        </authorList>
    </citation>
    <scope>NUCLEOTIDE SEQUENCE [LARGE SCALE GENOMIC DNA]</scope>
    <source>
        <strain evidence="11 12">PLY_AMNH</strain>
    </source>
</reference>
<proteinExistence type="inferred from homology"/>
<feature type="transmembrane region" description="Helical" evidence="9">
    <location>
        <begin position="374"/>
        <end position="392"/>
    </location>
</feature>
<dbReference type="GO" id="GO:0022857">
    <property type="term" value="F:transmembrane transporter activity"/>
    <property type="evidence" value="ECO:0007669"/>
    <property type="project" value="InterPro"/>
</dbReference>
<evidence type="ECO:0000256" key="2">
    <source>
        <dbReference type="ARBA" id="ARBA00009598"/>
    </source>
</evidence>
<evidence type="ECO:0000256" key="4">
    <source>
        <dbReference type="ARBA" id="ARBA00022597"/>
    </source>
</evidence>
<feature type="transmembrane region" description="Helical" evidence="9">
    <location>
        <begin position="110"/>
        <end position="133"/>
    </location>
</feature>
<evidence type="ECO:0000256" key="6">
    <source>
        <dbReference type="ARBA" id="ARBA00022989"/>
    </source>
</evidence>
<dbReference type="EMBL" id="LGRX02033169">
    <property type="protein sequence ID" value="KAK3242441.1"/>
    <property type="molecule type" value="Genomic_DNA"/>
</dbReference>
<keyword evidence="3" id="KW-0813">Transport</keyword>
<dbReference type="PIRSF" id="PIRSF002808">
    <property type="entry name" value="Hexose_phosphate_transp"/>
    <property type="match status" value="1"/>
</dbReference>
<dbReference type="InterPro" id="IPR000849">
    <property type="entry name" value="Sugar_P_transporter"/>
</dbReference>
<dbReference type="PROSITE" id="PS50850">
    <property type="entry name" value="MFS"/>
    <property type="match status" value="1"/>
</dbReference>
<evidence type="ECO:0000313" key="12">
    <source>
        <dbReference type="Proteomes" id="UP001190700"/>
    </source>
</evidence>
<protein>
    <recommendedName>
        <fullName evidence="10">Major facilitator superfamily (MFS) profile domain-containing protein</fullName>
    </recommendedName>
</protein>
<dbReference type="GO" id="GO:0055062">
    <property type="term" value="P:phosphate ion homeostasis"/>
    <property type="evidence" value="ECO:0007669"/>
    <property type="project" value="UniProtKB-ARBA"/>
</dbReference>
<evidence type="ECO:0000256" key="1">
    <source>
        <dbReference type="ARBA" id="ARBA00004141"/>
    </source>
</evidence>
<keyword evidence="6 9" id="KW-1133">Transmembrane helix</keyword>
<evidence type="ECO:0000256" key="5">
    <source>
        <dbReference type="ARBA" id="ARBA00022692"/>
    </source>
</evidence>
<evidence type="ECO:0000259" key="10">
    <source>
        <dbReference type="PROSITE" id="PS50850"/>
    </source>
</evidence>
<evidence type="ECO:0000256" key="9">
    <source>
        <dbReference type="SAM" id="Phobius"/>
    </source>
</evidence>
<feature type="transmembrane region" description="Helical" evidence="9">
    <location>
        <begin position="348"/>
        <end position="367"/>
    </location>
</feature>
<evidence type="ECO:0000313" key="11">
    <source>
        <dbReference type="EMBL" id="KAK3242441.1"/>
    </source>
</evidence>
<sequence length="489" mass="52342">MPEIFVDQIWVHYSQFSILQSSAVADQTTRMWTTFKASPGQIRAFVLTFVTYATYHSARSGFAGIKTALHEDSGFSKTHLGGMDVAFMLCYGLGQFFFGRTSDMLNQKYTLVFGAYGVATILFSFASLSYLGLEPSSYTGICLFTLLRGMDGFVQATGWVTTVAIVGNWFGSSNRGIVFGLWACNLNIGDIVGLHLDSAILESSLSWRSALLCLAALLAFTATLDWVFLEPRPPLKEQEPFATEDAASAAANGEKPEQDPLEDPSAGLLGESASPPRAAPNPPPLKEGLVAGLVSAWKIPGVSEYAVSYAFLKMVNYGLFFWLPYYLVEGAPQLDGSAADRMASVFDVGFMFGGVLTGVVSDALGALTGSPTRSPAVVASMLLALVPFFRMVNATSETSLVVSVLFAGCLLGGPAEATQTSVAIDYGKESHSHKLSTIVGIIDGVGALGAAAGQILIARISDWYGWKQSVKVFRQANREIVFDDGIQMT</sequence>
<keyword evidence="12" id="KW-1185">Reference proteome</keyword>
<feature type="domain" description="Major facilitator superfamily (MFS) profile" evidence="10">
    <location>
        <begin position="40"/>
        <end position="489"/>
    </location>
</feature>
<feature type="transmembrane region" description="Helical" evidence="9">
    <location>
        <begin position="153"/>
        <end position="170"/>
    </location>
</feature>
<gene>
    <name evidence="11" type="ORF">CYMTET_47867</name>
</gene>
<comment type="similarity">
    <text evidence="2">Belongs to the major facilitator superfamily. Organophosphate:Pi antiporter (OPA) (TC 2.A.1.4) family.</text>
</comment>
<feature type="transmembrane region" description="Helical" evidence="9">
    <location>
        <begin position="78"/>
        <end position="98"/>
    </location>
</feature>
<dbReference type="GO" id="GO:0005789">
    <property type="term" value="C:endoplasmic reticulum membrane"/>
    <property type="evidence" value="ECO:0007669"/>
    <property type="project" value="TreeGrafter"/>
</dbReference>
<dbReference type="PANTHER" id="PTHR43184:SF12">
    <property type="entry name" value="SUGAR PHOSPHATE EXCHANGER 3"/>
    <property type="match status" value="1"/>
</dbReference>
<keyword evidence="5 9" id="KW-0812">Transmembrane</keyword>
<dbReference type="InterPro" id="IPR020846">
    <property type="entry name" value="MFS_dom"/>
</dbReference>
<feature type="transmembrane region" description="Helical" evidence="9">
    <location>
        <begin position="177"/>
        <end position="196"/>
    </location>
</feature>
<name>A0AAE0BTC3_9CHLO</name>
<evidence type="ECO:0000256" key="8">
    <source>
        <dbReference type="SAM" id="MobiDB-lite"/>
    </source>
</evidence>